<reference evidence="2 3" key="1">
    <citation type="submission" date="2024-02" db="EMBL/GenBank/DDBJ databases">
        <authorList>
            <person name="Vignale AGUSTIN F."/>
            <person name="Sosa J E."/>
            <person name="Modenutti C."/>
        </authorList>
    </citation>
    <scope>NUCLEOTIDE SEQUENCE [LARGE SCALE GENOMIC DNA]</scope>
</reference>
<feature type="region of interest" description="Disordered" evidence="1">
    <location>
        <begin position="51"/>
        <end position="73"/>
    </location>
</feature>
<comment type="caution">
    <text evidence="2">The sequence shown here is derived from an EMBL/GenBank/DDBJ whole genome shotgun (WGS) entry which is preliminary data.</text>
</comment>
<keyword evidence="3" id="KW-1185">Reference proteome</keyword>
<feature type="compositionally biased region" description="Gly residues" evidence="1">
    <location>
        <begin position="53"/>
        <end position="73"/>
    </location>
</feature>
<gene>
    <name evidence="2" type="ORF">ILEXP_LOCUS53795</name>
</gene>
<organism evidence="2 3">
    <name type="scientific">Ilex paraguariensis</name>
    <name type="common">yerba mate</name>
    <dbReference type="NCBI Taxonomy" id="185542"/>
    <lineage>
        <taxon>Eukaryota</taxon>
        <taxon>Viridiplantae</taxon>
        <taxon>Streptophyta</taxon>
        <taxon>Embryophyta</taxon>
        <taxon>Tracheophyta</taxon>
        <taxon>Spermatophyta</taxon>
        <taxon>Magnoliopsida</taxon>
        <taxon>eudicotyledons</taxon>
        <taxon>Gunneridae</taxon>
        <taxon>Pentapetalae</taxon>
        <taxon>asterids</taxon>
        <taxon>campanulids</taxon>
        <taxon>Aquifoliales</taxon>
        <taxon>Aquifoliaceae</taxon>
        <taxon>Ilex</taxon>
    </lineage>
</organism>
<name>A0ABC8UR26_9AQUA</name>
<proteinExistence type="predicted"/>
<evidence type="ECO:0000313" key="3">
    <source>
        <dbReference type="Proteomes" id="UP001642360"/>
    </source>
</evidence>
<evidence type="ECO:0000313" key="2">
    <source>
        <dbReference type="EMBL" id="CAK9183527.1"/>
    </source>
</evidence>
<sequence>MVQKEPNARPLELVTLQICFEVIISTITIRCFCAEAVVFLQDTGFWLQRKTSGNGGESGEEVGAGSGSDGGGILDSGPGLCGVSIWDLTASMHTPQVCSRMQEDLEGEIYECKLCDGQQRKLLSMPAWVKI</sequence>
<accession>A0ABC8UR26</accession>
<protein>
    <submittedName>
        <fullName evidence="2">Uncharacterized protein</fullName>
    </submittedName>
</protein>
<dbReference type="Proteomes" id="UP001642360">
    <property type="component" value="Unassembled WGS sequence"/>
</dbReference>
<evidence type="ECO:0000256" key="1">
    <source>
        <dbReference type="SAM" id="MobiDB-lite"/>
    </source>
</evidence>
<dbReference type="EMBL" id="CAUOFW020008669">
    <property type="protein sequence ID" value="CAK9183527.1"/>
    <property type="molecule type" value="Genomic_DNA"/>
</dbReference>
<dbReference type="AlphaFoldDB" id="A0ABC8UR26"/>